<evidence type="ECO:0000313" key="2">
    <source>
        <dbReference type="EMBL" id="ACM58064.1"/>
    </source>
</evidence>
<feature type="region of interest" description="Disordered" evidence="1">
    <location>
        <begin position="1"/>
        <end position="39"/>
    </location>
</feature>
<gene>
    <name evidence="2" type="ordered locus">Hlac_2491</name>
</gene>
<sequence>MEDGATVISKVTVRTDSERGGSGVSLPVDGPKKRAEASR</sequence>
<protein>
    <submittedName>
        <fullName evidence="2">Uncharacterized protein</fullName>
    </submittedName>
</protein>
<organism evidence="2 3">
    <name type="scientific">Halorubrum lacusprofundi (strain ATCC 49239 / DSM 5036 / JCM 8891 / ACAM 34)</name>
    <dbReference type="NCBI Taxonomy" id="416348"/>
    <lineage>
        <taxon>Archaea</taxon>
        <taxon>Methanobacteriati</taxon>
        <taxon>Methanobacteriota</taxon>
        <taxon>Stenosarchaea group</taxon>
        <taxon>Halobacteria</taxon>
        <taxon>Halobacteriales</taxon>
        <taxon>Haloferacaceae</taxon>
        <taxon>Halorubrum</taxon>
    </lineage>
</organism>
<evidence type="ECO:0000313" key="3">
    <source>
        <dbReference type="Proteomes" id="UP000000740"/>
    </source>
</evidence>
<feature type="compositionally biased region" description="Basic and acidic residues" evidence="1">
    <location>
        <begin position="30"/>
        <end position="39"/>
    </location>
</feature>
<accession>B9LT92</accession>
<dbReference type="EMBL" id="CP001365">
    <property type="protein sequence ID" value="ACM58064.1"/>
    <property type="molecule type" value="Genomic_DNA"/>
</dbReference>
<evidence type="ECO:0000256" key="1">
    <source>
        <dbReference type="SAM" id="MobiDB-lite"/>
    </source>
</evidence>
<reference evidence="2 3" key="1">
    <citation type="journal article" date="2016" name="Stand. Genomic Sci.">
        <title>Complete genome sequence of the Antarctic Halorubrum lacusprofundi type strain ACAM 34.</title>
        <authorList>
            <person name="Anderson I.J."/>
            <person name="DasSarma P."/>
            <person name="Lucas S."/>
            <person name="Copeland A."/>
            <person name="Lapidus A."/>
            <person name="Del Rio T.G."/>
            <person name="Tice H."/>
            <person name="Dalin E."/>
            <person name="Bruce D.C."/>
            <person name="Goodwin L."/>
            <person name="Pitluck S."/>
            <person name="Sims D."/>
            <person name="Brettin T.S."/>
            <person name="Detter J.C."/>
            <person name="Han C.S."/>
            <person name="Larimer F."/>
            <person name="Hauser L."/>
            <person name="Land M."/>
            <person name="Ivanova N."/>
            <person name="Richardson P."/>
            <person name="Cavicchioli R."/>
            <person name="DasSarma S."/>
            <person name="Woese C.R."/>
            <person name="Kyrpides N.C."/>
        </authorList>
    </citation>
    <scope>NUCLEOTIDE SEQUENCE [LARGE SCALE GENOMIC DNA]</scope>
    <source>
        <strain evidence="3">ATCC 49239 / DSM 5036 / JCM 8891 / ACAM 34</strain>
    </source>
</reference>
<dbReference type="HOGENOM" id="CLU_3302631_0_0_2"/>
<name>B9LT92_HALLT</name>
<dbReference type="KEGG" id="hla:Hlac_2491"/>
<keyword evidence="3" id="KW-1185">Reference proteome</keyword>
<dbReference type="AlphaFoldDB" id="B9LT92"/>
<proteinExistence type="predicted"/>
<dbReference type="Proteomes" id="UP000000740">
    <property type="component" value="Chromosome 1"/>
</dbReference>